<proteinExistence type="predicted"/>
<keyword evidence="2" id="KW-1185">Reference proteome</keyword>
<evidence type="ECO:0000313" key="1">
    <source>
        <dbReference type="EMBL" id="BES87785.1"/>
    </source>
</evidence>
<protein>
    <submittedName>
        <fullName evidence="1">Uncharacterized protein</fullName>
    </submittedName>
</protein>
<organism evidence="1 2">
    <name type="scientific">Nesidiocoris tenuis</name>
    <dbReference type="NCBI Taxonomy" id="355587"/>
    <lineage>
        <taxon>Eukaryota</taxon>
        <taxon>Metazoa</taxon>
        <taxon>Ecdysozoa</taxon>
        <taxon>Arthropoda</taxon>
        <taxon>Hexapoda</taxon>
        <taxon>Insecta</taxon>
        <taxon>Pterygota</taxon>
        <taxon>Neoptera</taxon>
        <taxon>Paraneoptera</taxon>
        <taxon>Hemiptera</taxon>
        <taxon>Heteroptera</taxon>
        <taxon>Panheteroptera</taxon>
        <taxon>Cimicomorpha</taxon>
        <taxon>Miridae</taxon>
        <taxon>Dicyphina</taxon>
        <taxon>Nesidiocoris</taxon>
    </lineage>
</organism>
<accession>A0ABN7A6Q1</accession>
<evidence type="ECO:0000313" key="2">
    <source>
        <dbReference type="Proteomes" id="UP001307889"/>
    </source>
</evidence>
<name>A0ABN7A6Q1_9HEMI</name>
<gene>
    <name evidence="1" type="ORF">NTJ_00591</name>
</gene>
<dbReference type="EMBL" id="AP028909">
    <property type="protein sequence ID" value="BES87785.1"/>
    <property type="molecule type" value="Genomic_DNA"/>
</dbReference>
<dbReference type="Proteomes" id="UP001307889">
    <property type="component" value="Chromosome 1"/>
</dbReference>
<sequence>MRQSRREDWIVSRSVDPGRAGVIVGRTKLDGQEGPELRGLLRGQVENNNIERKPNRLNAVNLLKPRFSGTEISET</sequence>
<reference evidence="1 2" key="1">
    <citation type="submission" date="2023-09" db="EMBL/GenBank/DDBJ databases">
        <title>Nesidiocoris tenuis whole genome shotgun sequence.</title>
        <authorList>
            <person name="Shibata T."/>
            <person name="Shimoda M."/>
            <person name="Kobayashi T."/>
            <person name="Uehara T."/>
        </authorList>
    </citation>
    <scope>NUCLEOTIDE SEQUENCE [LARGE SCALE GENOMIC DNA]</scope>
    <source>
        <strain evidence="1 2">Japan</strain>
    </source>
</reference>